<dbReference type="AlphaFoldDB" id="A0A6J3LSW3"/>
<reference evidence="3" key="1">
    <citation type="submission" date="2020-01" db="EMBL/GenBank/DDBJ databases">
        <authorList>
            <consortium name="DOE Joint Genome Institute"/>
            <person name="Haridas S."/>
            <person name="Albert R."/>
            <person name="Binder M."/>
            <person name="Bloem J."/>
            <person name="Labutti K."/>
            <person name="Salamov A."/>
            <person name="Andreopoulos B."/>
            <person name="Baker S.E."/>
            <person name="Barry K."/>
            <person name="Bills G."/>
            <person name="Bluhm B.H."/>
            <person name="Cannon C."/>
            <person name="Castanera R."/>
            <person name="Culley D.E."/>
            <person name="Daum C."/>
            <person name="Ezra D."/>
            <person name="Gonzalez J.B."/>
            <person name="Henrissat B."/>
            <person name="Kuo A."/>
            <person name="Liang C."/>
            <person name="Lipzen A."/>
            <person name="Lutzoni F."/>
            <person name="Magnuson J."/>
            <person name="Mondo S."/>
            <person name="Nolan M."/>
            <person name="Ohm R."/>
            <person name="Pangilinan J."/>
            <person name="Park H.-J."/>
            <person name="Ramirez L."/>
            <person name="Alfaro M."/>
            <person name="Sun H."/>
            <person name="Tritt A."/>
            <person name="Yoshinaga Y."/>
            <person name="Zwiers L.-H."/>
            <person name="Turgeon B.G."/>
            <person name="Goodwin S.B."/>
            <person name="Spatafora J.W."/>
            <person name="Crous P.W."/>
            <person name="Grigoriev I.V."/>
        </authorList>
    </citation>
    <scope>NUCLEOTIDE SEQUENCE</scope>
    <source>
        <strain evidence="3">CBS 342.82</strain>
    </source>
</reference>
<dbReference type="GeneID" id="54361268"/>
<name>A0A6J3LSW3_9PEZI</name>
<proteinExistence type="predicted"/>
<keyword evidence="2" id="KW-1185">Reference proteome</keyword>
<sequence>MAITTPTVLPVTASYGITVLLQMEHVSLLEIISHFETNQEPMIRKARPWIFGHVREHMLLVVSAMRIRDRCQRDRSYEGAHDVLPWNATRTHISSTDVIYLPFCTQHVRTLGWEHLGKHGRYGRMGGGRAERFMEVDGDMDQWRRVDEVCSGEMSSELVYEAWVGRRWPCGRNGRIRASYLTSVEAGAAAKAGMTICDAPTPGGNRRRQCWERGKTAEEGEKEAAVKAFKSTRDNSE</sequence>
<evidence type="ECO:0000313" key="3">
    <source>
        <dbReference type="RefSeq" id="XP_033455902.1"/>
    </source>
</evidence>
<reference evidence="3" key="3">
    <citation type="submission" date="2025-08" db="UniProtKB">
        <authorList>
            <consortium name="RefSeq"/>
        </authorList>
    </citation>
    <scope>IDENTIFICATION</scope>
    <source>
        <strain evidence="3">CBS 342.82</strain>
    </source>
</reference>
<protein>
    <submittedName>
        <fullName evidence="3">Uncharacterized protein</fullName>
    </submittedName>
</protein>
<gene>
    <name evidence="3" type="ORF">K489DRAFT_373868</name>
</gene>
<evidence type="ECO:0000313" key="2">
    <source>
        <dbReference type="Proteomes" id="UP000504637"/>
    </source>
</evidence>
<reference evidence="3" key="2">
    <citation type="submission" date="2020-04" db="EMBL/GenBank/DDBJ databases">
        <authorList>
            <consortium name="NCBI Genome Project"/>
        </authorList>
    </citation>
    <scope>NUCLEOTIDE SEQUENCE</scope>
    <source>
        <strain evidence="3">CBS 342.82</strain>
    </source>
</reference>
<organism evidence="3">
    <name type="scientific">Dissoconium aciculare CBS 342.82</name>
    <dbReference type="NCBI Taxonomy" id="1314786"/>
    <lineage>
        <taxon>Eukaryota</taxon>
        <taxon>Fungi</taxon>
        <taxon>Dikarya</taxon>
        <taxon>Ascomycota</taxon>
        <taxon>Pezizomycotina</taxon>
        <taxon>Dothideomycetes</taxon>
        <taxon>Dothideomycetidae</taxon>
        <taxon>Mycosphaerellales</taxon>
        <taxon>Dissoconiaceae</taxon>
        <taxon>Dissoconium</taxon>
    </lineage>
</organism>
<dbReference type="Proteomes" id="UP000504637">
    <property type="component" value="Unplaced"/>
</dbReference>
<evidence type="ECO:0000256" key="1">
    <source>
        <dbReference type="SAM" id="MobiDB-lite"/>
    </source>
</evidence>
<feature type="region of interest" description="Disordered" evidence="1">
    <location>
        <begin position="214"/>
        <end position="237"/>
    </location>
</feature>
<accession>A0A6J3LSW3</accession>
<dbReference type="RefSeq" id="XP_033455902.1">
    <property type="nucleotide sequence ID" value="XM_033603468.1"/>
</dbReference>